<keyword evidence="1" id="KW-0472">Membrane</keyword>
<sequence>MYRKFYPSYLLLNLCILVIFVAIGIYPEHVLLNYWMVVINWILGIVLMYILIIRLPLFNRFYINRKKLHYSIVQTPIYKHAEYKAAPVMSGLVVFGLVCTVLYVFNMTEFYVEYAFIAGLSTGNMSFYYAL</sequence>
<dbReference type="eggNOG" id="ENOG5031RRU">
    <property type="taxonomic scope" value="Bacteria"/>
</dbReference>
<keyword evidence="3" id="KW-1185">Reference proteome</keyword>
<dbReference type="Proteomes" id="UP000018415">
    <property type="component" value="Unassembled WGS sequence"/>
</dbReference>
<keyword evidence="1" id="KW-1133">Transmembrane helix</keyword>
<dbReference type="RefSeq" id="WP_016659794.1">
    <property type="nucleotide sequence ID" value="NZ_KI530745.1"/>
</dbReference>
<feature type="transmembrane region" description="Helical" evidence="1">
    <location>
        <begin position="85"/>
        <end position="105"/>
    </location>
</feature>
<evidence type="ECO:0000313" key="3">
    <source>
        <dbReference type="Proteomes" id="UP000018415"/>
    </source>
</evidence>
<proteinExistence type="predicted"/>
<feature type="transmembrane region" description="Helical" evidence="1">
    <location>
        <begin position="32"/>
        <end position="57"/>
    </location>
</feature>
<accession>V2U4V4</accession>
<dbReference type="PATRIC" id="fig|1341679.3.peg.1"/>
<name>V2U4V4_9GAMM</name>
<organism evidence="2 3">
    <name type="scientific">Acinetobacter indicus CIP 110367</name>
    <dbReference type="NCBI Taxonomy" id="1341679"/>
    <lineage>
        <taxon>Bacteria</taxon>
        <taxon>Pseudomonadati</taxon>
        <taxon>Pseudomonadota</taxon>
        <taxon>Gammaproteobacteria</taxon>
        <taxon>Moraxellales</taxon>
        <taxon>Moraxellaceae</taxon>
        <taxon>Acinetobacter</taxon>
    </lineage>
</organism>
<comment type="caution">
    <text evidence="2">The sequence shown here is derived from an EMBL/GenBank/DDBJ whole genome shotgun (WGS) entry which is preliminary data.</text>
</comment>
<feature type="transmembrane region" description="Helical" evidence="1">
    <location>
        <begin position="7"/>
        <end position="26"/>
    </location>
</feature>
<dbReference type="AlphaFoldDB" id="V2U4V4"/>
<dbReference type="HOGENOM" id="CLU_1965780_0_0_6"/>
<gene>
    <name evidence="2" type="ORF">P253_00006</name>
</gene>
<protein>
    <submittedName>
        <fullName evidence="2">Uncharacterized protein</fullName>
    </submittedName>
</protein>
<dbReference type="EMBL" id="AYET01000001">
    <property type="protein sequence ID" value="ESK49168.1"/>
    <property type="molecule type" value="Genomic_DNA"/>
</dbReference>
<evidence type="ECO:0000313" key="2">
    <source>
        <dbReference type="EMBL" id="ESK49168.1"/>
    </source>
</evidence>
<reference evidence="2 3" key="1">
    <citation type="submission" date="2013-10" db="EMBL/GenBank/DDBJ databases">
        <title>The Genome Sequence of Acinetobacter indicus CIP 110367.</title>
        <authorList>
            <consortium name="The Broad Institute Genomics Platform"/>
            <consortium name="The Broad Institute Genome Sequencing Center for Infectious Disease"/>
            <person name="Cerqueira G."/>
            <person name="Feldgarden M."/>
            <person name="Courvalin P."/>
            <person name="Grillot-Courvalin C."/>
            <person name="Clermont D."/>
            <person name="Rocha E."/>
            <person name="Yoon E.-J."/>
            <person name="Nemec A."/>
            <person name="Young S.K."/>
            <person name="Zeng Q."/>
            <person name="Gargeya S."/>
            <person name="Fitzgerald M."/>
            <person name="Abouelleil A."/>
            <person name="Alvarado L."/>
            <person name="Berlin A.M."/>
            <person name="Chapman S.B."/>
            <person name="Gainer-Dewar J."/>
            <person name="Goldberg J."/>
            <person name="Gnerre S."/>
            <person name="Griggs A."/>
            <person name="Gujja S."/>
            <person name="Hansen M."/>
            <person name="Howarth C."/>
            <person name="Imamovic A."/>
            <person name="Ireland A."/>
            <person name="Larimer J."/>
            <person name="McCowan C."/>
            <person name="Murphy C."/>
            <person name="Pearson M."/>
            <person name="Poon T.W."/>
            <person name="Priest M."/>
            <person name="Roberts A."/>
            <person name="Saif S."/>
            <person name="Shea T."/>
            <person name="Sykes S."/>
            <person name="Wortman J."/>
            <person name="Nusbaum C."/>
            <person name="Birren B."/>
        </authorList>
    </citation>
    <scope>NUCLEOTIDE SEQUENCE [LARGE SCALE GENOMIC DNA]</scope>
    <source>
        <strain evidence="2 3">CIP 110367</strain>
    </source>
</reference>
<evidence type="ECO:0000256" key="1">
    <source>
        <dbReference type="SAM" id="Phobius"/>
    </source>
</evidence>
<keyword evidence="1" id="KW-0812">Transmembrane</keyword>